<comment type="subcellular location">
    <subcellularLocation>
        <location evidence="1">Nucleus</location>
        <location evidence="1">Nucleolus</location>
    </subcellularLocation>
</comment>
<keyword evidence="11" id="KW-1185">Reference proteome</keyword>
<sequence length="254" mass="28767">MKIKRQKLAKKTISFYKYNFGFREPFQILVDGTFCQAALKNKIQIKEQMPKYFMGEVQLCSTKCALNELETLSKELYGAKLILQRFQIRKCKHAKEPVPASQCLLSLLGDTNPHHYFVATQDRELTAALMEIPGVPLLYIILNTMVLDKPSACSLKHVEAVQLGELVSSTQQQSIQTLKAEQGLSKVREEGQGKKRKRKRGNPNPLSCLKKKKQRMPQQPKKADGEKKKRSRHRRHRPVGLNVGANPDTGSAPS</sequence>
<dbReference type="PANTHER" id="PTHR12416">
    <property type="entry name" value="RRNA-PROCESSING PROTEIN UTP23 HOMOLOG"/>
    <property type="match status" value="1"/>
</dbReference>
<dbReference type="RefSeq" id="XP_026881243.2">
    <property type="nucleotide sequence ID" value="XM_027025442.2"/>
</dbReference>
<reference evidence="10" key="4">
    <citation type="submission" date="2025-08" db="UniProtKB">
        <authorList>
            <consortium name="Ensembl"/>
        </authorList>
    </citation>
    <scope>IDENTIFICATION</scope>
</reference>
<dbReference type="InterPro" id="IPR057776">
    <property type="entry name" value="UTP23_sensor"/>
</dbReference>
<feature type="region of interest" description="Disordered" evidence="8">
    <location>
        <begin position="177"/>
        <end position="254"/>
    </location>
</feature>
<evidence type="ECO:0000256" key="1">
    <source>
        <dbReference type="ARBA" id="ARBA00004604"/>
    </source>
</evidence>
<feature type="domain" description="UTP23 sensor motif region" evidence="9">
    <location>
        <begin position="194"/>
        <end position="213"/>
    </location>
</feature>
<dbReference type="AlphaFoldDB" id="A0A4W4G7U5"/>
<dbReference type="GeneID" id="113586982"/>
<reference evidence="10" key="3">
    <citation type="submission" date="2020-05" db="EMBL/GenBank/DDBJ databases">
        <title>Electrophorus electricus (electric eel) genome, fEleEle1, primary haplotype.</title>
        <authorList>
            <person name="Myers G."/>
            <person name="Meyer A."/>
            <person name="Fedrigo O."/>
            <person name="Formenti G."/>
            <person name="Rhie A."/>
            <person name="Tracey A."/>
            <person name="Sims Y."/>
            <person name="Jarvis E.D."/>
        </authorList>
    </citation>
    <scope>NUCLEOTIDE SEQUENCE [LARGE SCALE GENOMIC DNA]</scope>
</reference>
<reference evidence="11" key="2">
    <citation type="journal article" date="2017" name="Sci. Adv.">
        <title>A tail of two voltages: Proteomic comparison of the three electric organs of the electric eel.</title>
        <authorList>
            <person name="Traeger L.L."/>
            <person name="Sabat G."/>
            <person name="Barrett-Wilt G.A."/>
            <person name="Wells G.B."/>
            <person name="Sussman M.R."/>
        </authorList>
    </citation>
    <scope>NUCLEOTIDE SEQUENCE [LARGE SCALE GENOMIC DNA]</scope>
</reference>
<evidence type="ECO:0000313" key="11">
    <source>
        <dbReference type="Proteomes" id="UP000314983"/>
    </source>
</evidence>
<evidence type="ECO:0000256" key="4">
    <source>
        <dbReference type="ARBA" id="ARBA00023242"/>
    </source>
</evidence>
<gene>
    <name evidence="10" type="primary">UTP23</name>
</gene>
<keyword evidence="4" id="KW-0539">Nucleus</keyword>
<organism evidence="10 11">
    <name type="scientific">Electrophorus electricus</name>
    <name type="common">Electric eel</name>
    <name type="synonym">Gymnotus electricus</name>
    <dbReference type="NCBI Taxonomy" id="8005"/>
    <lineage>
        <taxon>Eukaryota</taxon>
        <taxon>Metazoa</taxon>
        <taxon>Chordata</taxon>
        <taxon>Craniata</taxon>
        <taxon>Vertebrata</taxon>
        <taxon>Euteleostomi</taxon>
        <taxon>Actinopterygii</taxon>
        <taxon>Neopterygii</taxon>
        <taxon>Teleostei</taxon>
        <taxon>Ostariophysi</taxon>
        <taxon>Gymnotiformes</taxon>
        <taxon>Gymnotoidei</taxon>
        <taxon>Gymnotidae</taxon>
        <taxon>Electrophorus</taxon>
    </lineage>
</organism>
<comment type="similarity">
    <text evidence="6">Belongs to the UTP23/FCF1 family. UTP23 subfamily.</text>
</comment>
<dbReference type="Pfam" id="PF04900">
    <property type="entry name" value="Fcf1"/>
    <property type="match status" value="1"/>
</dbReference>
<comment type="function">
    <text evidence="5">Involved in rRNA-processing and ribosome biogenesis.</text>
</comment>
<dbReference type="GO" id="GO:0032040">
    <property type="term" value="C:small-subunit processome"/>
    <property type="evidence" value="ECO:0007669"/>
    <property type="project" value="InterPro"/>
</dbReference>
<dbReference type="SUPFAM" id="SSF88723">
    <property type="entry name" value="PIN domain-like"/>
    <property type="match status" value="1"/>
</dbReference>
<evidence type="ECO:0000313" key="10">
    <source>
        <dbReference type="Ensembl" id="ENSEEEP00000033929.2"/>
    </source>
</evidence>
<evidence type="ECO:0000256" key="3">
    <source>
        <dbReference type="ARBA" id="ARBA00022552"/>
    </source>
</evidence>
<accession>A0A4W4G7U5</accession>
<evidence type="ECO:0000256" key="8">
    <source>
        <dbReference type="SAM" id="MobiDB-lite"/>
    </source>
</evidence>
<reference evidence="10" key="5">
    <citation type="submission" date="2025-09" db="UniProtKB">
        <authorList>
            <consortium name="Ensembl"/>
        </authorList>
    </citation>
    <scope>IDENTIFICATION</scope>
</reference>
<dbReference type="STRING" id="8005.ENSEEEP00000033929"/>
<dbReference type="InterPro" id="IPR029060">
    <property type="entry name" value="PIN-like_dom_sf"/>
</dbReference>
<dbReference type="CDD" id="cd09866">
    <property type="entry name" value="PIN_Fcf1-Utp23-H"/>
    <property type="match status" value="1"/>
</dbReference>
<protein>
    <recommendedName>
        <fullName evidence="7">rRNA-processing protein UTP23 homolog</fullName>
    </recommendedName>
</protein>
<dbReference type="Gene3D" id="3.40.50.1010">
    <property type="entry name" value="5'-nuclease"/>
    <property type="match status" value="1"/>
</dbReference>
<evidence type="ECO:0000256" key="7">
    <source>
        <dbReference type="ARBA" id="ARBA00071400"/>
    </source>
</evidence>
<keyword evidence="2" id="KW-0690">Ribosome biogenesis</keyword>
<dbReference type="GO" id="GO:0006364">
    <property type="term" value="P:rRNA processing"/>
    <property type="evidence" value="ECO:0007669"/>
    <property type="project" value="UniProtKB-KW"/>
</dbReference>
<dbReference type="Pfam" id="PF24779">
    <property type="entry name" value="UTP23_sensor"/>
    <property type="match status" value="1"/>
</dbReference>
<dbReference type="Ensembl" id="ENSEEET00000034327.2">
    <property type="protein sequence ID" value="ENSEEEP00000033929.2"/>
    <property type="gene ID" value="ENSEEEG00000016160.2"/>
</dbReference>
<name>A0A4W4G7U5_ELEEL</name>
<reference evidence="11" key="1">
    <citation type="journal article" date="2014" name="Science">
        <title>Nonhuman genetics. Genomic basis for the convergent evolution of electric organs.</title>
        <authorList>
            <person name="Gallant J.R."/>
            <person name="Traeger L.L."/>
            <person name="Volkening J.D."/>
            <person name="Moffett H."/>
            <person name="Chen P.H."/>
            <person name="Novina C.D."/>
            <person name="Phillips G.N.Jr."/>
            <person name="Anand R."/>
            <person name="Wells G.B."/>
            <person name="Pinch M."/>
            <person name="Guth R."/>
            <person name="Unguez G.A."/>
            <person name="Albert J.S."/>
            <person name="Zakon H.H."/>
            <person name="Samanta M.P."/>
            <person name="Sussman M.R."/>
        </authorList>
    </citation>
    <scope>NUCLEOTIDE SEQUENCE [LARGE SCALE GENOMIC DNA]</scope>
</reference>
<dbReference type="OMA" id="CCMQALY"/>
<evidence type="ECO:0000256" key="6">
    <source>
        <dbReference type="ARBA" id="ARBA00038503"/>
    </source>
</evidence>
<dbReference type="GeneTree" id="ENSGT00940000153117"/>
<evidence type="ECO:0000256" key="5">
    <source>
        <dbReference type="ARBA" id="ARBA00037300"/>
    </source>
</evidence>
<keyword evidence="3" id="KW-0698">rRNA processing</keyword>
<dbReference type="FunFam" id="3.40.50.1010:FF:000006">
    <property type="entry name" value="rRNA-processing protein UTP23 homolog"/>
    <property type="match status" value="1"/>
</dbReference>
<evidence type="ECO:0000259" key="9">
    <source>
        <dbReference type="Pfam" id="PF24779"/>
    </source>
</evidence>
<proteinExistence type="inferred from homology"/>
<evidence type="ECO:0000256" key="2">
    <source>
        <dbReference type="ARBA" id="ARBA00022517"/>
    </source>
</evidence>
<dbReference type="InterPro" id="IPR006984">
    <property type="entry name" value="Fcf1/UTP23"/>
</dbReference>
<dbReference type="Proteomes" id="UP000314983">
    <property type="component" value="Chromosome 8"/>
</dbReference>
<feature type="compositionally biased region" description="Basic residues" evidence="8">
    <location>
        <begin position="228"/>
        <end position="238"/>
    </location>
</feature>